<dbReference type="EMBL" id="CM001224">
    <property type="protein sequence ID" value="KEH20364.1"/>
    <property type="molecule type" value="Genomic_DNA"/>
</dbReference>
<accession>A0A072TSB7</accession>
<dbReference type="HOGENOM" id="CLU_2761693_0_0_1"/>
<keyword evidence="3" id="KW-1185">Reference proteome</keyword>
<reference evidence="1 3" key="1">
    <citation type="journal article" date="2011" name="Nature">
        <title>The Medicago genome provides insight into the evolution of rhizobial symbioses.</title>
        <authorList>
            <person name="Young N.D."/>
            <person name="Debelle F."/>
            <person name="Oldroyd G.E."/>
            <person name="Geurts R."/>
            <person name="Cannon S.B."/>
            <person name="Udvardi M.K."/>
            <person name="Benedito V.A."/>
            <person name="Mayer K.F."/>
            <person name="Gouzy J."/>
            <person name="Schoof H."/>
            <person name="Van de Peer Y."/>
            <person name="Proost S."/>
            <person name="Cook D.R."/>
            <person name="Meyers B.C."/>
            <person name="Spannagl M."/>
            <person name="Cheung F."/>
            <person name="De Mita S."/>
            <person name="Krishnakumar V."/>
            <person name="Gundlach H."/>
            <person name="Zhou S."/>
            <person name="Mudge J."/>
            <person name="Bharti A.K."/>
            <person name="Murray J.D."/>
            <person name="Naoumkina M.A."/>
            <person name="Rosen B."/>
            <person name="Silverstein K.A."/>
            <person name="Tang H."/>
            <person name="Rombauts S."/>
            <person name="Zhao P.X."/>
            <person name="Zhou P."/>
            <person name="Barbe V."/>
            <person name="Bardou P."/>
            <person name="Bechner M."/>
            <person name="Bellec A."/>
            <person name="Berger A."/>
            <person name="Berges H."/>
            <person name="Bidwell S."/>
            <person name="Bisseling T."/>
            <person name="Choisne N."/>
            <person name="Couloux A."/>
            <person name="Denny R."/>
            <person name="Deshpande S."/>
            <person name="Dai X."/>
            <person name="Doyle J.J."/>
            <person name="Dudez A.M."/>
            <person name="Farmer A.D."/>
            <person name="Fouteau S."/>
            <person name="Franken C."/>
            <person name="Gibelin C."/>
            <person name="Gish J."/>
            <person name="Goldstein S."/>
            <person name="Gonzalez A.J."/>
            <person name="Green P.J."/>
            <person name="Hallab A."/>
            <person name="Hartog M."/>
            <person name="Hua A."/>
            <person name="Humphray S.J."/>
            <person name="Jeong D.H."/>
            <person name="Jing Y."/>
            <person name="Jocker A."/>
            <person name="Kenton S.M."/>
            <person name="Kim D.J."/>
            <person name="Klee K."/>
            <person name="Lai H."/>
            <person name="Lang C."/>
            <person name="Lin S."/>
            <person name="Macmil S.L."/>
            <person name="Magdelenat G."/>
            <person name="Matthews L."/>
            <person name="McCorrison J."/>
            <person name="Monaghan E.L."/>
            <person name="Mun J.H."/>
            <person name="Najar F.Z."/>
            <person name="Nicholson C."/>
            <person name="Noirot C."/>
            <person name="O'Bleness M."/>
            <person name="Paule C.R."/>
            <person name="Poulain J."/>
            <person name="Prion F."/>
            <person name="Qin B."/>
            <person name="Qu C."/>
            <person name="Retzel E.F."/>
            <person name="Riddle C."/>
            <person name="Sallet E."/>
            <person name="Samain S."/>
            <person name="Samson N."/>
            <person name="Sanders I."/>
            <person name="Saurat O."/>
            <person name="Scarpelli C."/>
            <person name="Schiex T."/>
            <person name="Segurens B."/>
            <person name="Severin A.J."/>
            <person name="Sherrier D.J."/>
            <person name="Shi R."/>
            <person name="Sims S."/>
            <person name="Singer S.R."/>
            <person name="Sinharoy S."/>
            <person name="Sterck L."/>
            <person name="Viollet A."/>
            <person name="Wang B.B."/>
            <person name="Wang K."/>
            <person name="Wang M."/>
            <person name="Wang X."/>
            <person name="Warfsmann J."/>
            <person name="Weissenbach J."/>
            <person name="White D.D."/>
            <person name="White J.D."/>
            <person name="Wiley G.B."/>
            <person name="Wincker P."/>
            <person name="Xing Y."/>
            <person name="Yang L."/>
            <person name="Yao Z."/>
            <person name="Ying F."/>
            <person name="Zhai J."/>
            <person name="Zhou L."/>
            <person name="Zuber A."/>
            <person name="Denarie J."/>
            <person name="Dixon R.A."/>
            <person name="May G.D."/>
            <person name="Schwartz D.C."/>
            <person name="Rogers J."/>
            <person name="Quetier F."/>
            <person name="Town C.D."/>
            <person name="Roe B.A."/>
        </authorList>
    </citation>
    <scope>NUCLEOTIDE SEQUENCE [LARGE SCALE GENOMIC DNA]</scope>
    <source>
        <strain evidence="1">A17</strain>
        <strain evidence="2 3">cv. Jemalong A17</strain>
    </source>
</reference>
<evidence type="ECO:0000313" key="3">
    <source>
        <dbReference type="Proteomes" id="UP000002051"/>
    </source>
</evidence>
<protein>
    <submittedName>
        <fullName evidence="1 2">Uncharacterized protein</fullName>
    </submittedName>
</protein>
<dbReference type="AlphaFoldDB" id="A0A072TSB7"/>
<gene>
    <name evidence="1" type="ordered locus">MTR_8g074903</name>
</gene>
<dbReference type="Proteomes" id="UP000002051">
    <property type="component" value="Chromosome 8"/>
</dbReference>
<evidence type="ECO:0000313" key="1">
    <source>
        <dbReference type="EMBL" id="KEH20364.1"/>
    </source>
</evidence>
<sequence length="70" mass="8434">MWRYRDSNPDHDVRPNNFDILSVELGLLDAHELDERELDKNEKSHNQFFAFRPRYSHSLTQPYSQKSNDI</sequence>
<evidence type="ECO:0000313" key="2">
    <source>
        <dbReference type="EnsemblPlants" id="KEH20364"/>
    </source>
</evidence>
<dbReference type="EnsemblPlants" id="KEH20364">
    <property type="protein sequence ID" value="KEH20364"/>
    <property type="gene ID" value="MTR_8g074903"/>
</dbReference>
<proteinExistence type="predicted"/>
<name>A0A072TSB7_MEDTR</name>
<reference evidence="1 3" key="2">
    <citation type="journal article" date="2014" name="BMC Genomics">
        <title>An improved genome release (version Mt4.0) for the model legume Medicago truncatula.</title>
        <authorList>
            <person name="Tang H."/>
            <person name="Krishnakumar V."/>
            <person name="Bidwell S."/>
            <person name="Rosen B."/>
            <person name="Chan A."/>
            <person name="Zhou S."/>
            <person name="Gentzbittel L."/>
            <person name="Childs K.L."/>
            <person name="Yandell M."/>
            <person name="Gundlach H."/>
            <person name="Mayer K.F."/>
            <person name="Schwartz D.C."/>
            <person name="Town C.D."/>
        </authorList>
    </citation>
    <scope>GENOME REANNOTATION</scope>
    <source>
        <strain evidence="1">A17</strain>
        <strain evidence="2 3">cv. Jemalong A17</strain>
    </source>
</reference>
<organism evidence="1 3">
    <name type="scientific">Medicago truncatula</name>
    <name type="common">Barrel medic</name>
    <name type="synonym">Medicago tribuloides</name>
    <dbReference type="NCBI Taxonomy" id="3880"/>
    <lineage>
        <taxon>Eukaryota</taxon>
        <taxon>Viridiplantae</taxon>
        <taxon>Streptophyta</taxon>
        <taxon>Embryophyta</taxon>
        <taxon>Tracheophyta</taxon>
        <taxon>Spermatophyta</taxon>
        <taxon>Magnoliopsida</taxon>
        <taxon>eudicotyledons</taxon>
        <taxon>Gunneridae</taxon>
        <taxon>Pentapetalae</taxon>
        <taxon>rosids</taxon>
        <taxon>fabids</taxon>
        <taxon>Fabales</taxon>
        <taxon>Fabaceae</taxon>
        <taxon>Papilionoideae</taxon>
        <taxon>50 kb inversion clade</taxon>
        <taxon>NPAAA clade</taxon>
        <taxon>Hologalegina</taxon>
        <taxon>IRL clade</taxon>
        <taxon>Trifolieae</taxon>
        <taxon>Medicago</taxon>
    </lineage>
</organism>
<reference evidence="2" key="3">
    <citation type="submission" date="2015-04" db="UniProtKB">
        <authorList>
            <consortium name="EnsemblPlants"/>
        </authorList>
    </citation>
    <scope>IDENTIFICATION</scope>
    <source>
        <strain evidence="2">cv. Jemalong A17</strain>
    </source>
</reference>